<organism evidence="1">
    <name type="scientific">freshwater metagenome</name>
    <dbReference type="NCBI Taxonomy" id="449393"/>
    <lineage>
        <taxon>unclassified sequences</taxon>
        <taxon>metagenomes</taxon>
        <taxon>ecological metagenomes</taxon>
    </lineage>
</organism>
<name>A0A094QES6_9ZZZZ</name>
<comment type="caution">
    <text evidence="1">The sequence shown here is derived from an EMBL/GenBank/DDBJ whole genome shotgun (WGS) entry which is preliminary data.</text>
</comment>
<protein>
    <submittedName>
        <fullName evidence="1">Uncharacterized protein</fullName>
    </submittedName>
</protein>
<gene>
    <name evidence="1" type="ORF">GM50_0205</name>
</gene>
<proteinExistence type="predicted"/>
<dbReference type="EMBL" id="JNSK01000001">
    <property type="protein sequence ID" value="KGA20749.1"/>
    <property type="molecule type" value="Genomic_DNA"/>
</dbReference>
<dbReference type="AlphaFoldDB" id="A0A094QES6"/>
<sequence length="42" mass="4520">MRGPFTFAGDAIMLCASIYMPVSQSGIGIQDGTNRKEENAEI</sequence>
<accession>A0A094QES6</accession>
<evidence type="ECO:0000313" key="1">
    <source>
        <dbReference type="EMBL" id="KGA20749.1"/>
    </source>
</evidence>
<reference evidence="1" key="1">
    <citation type="submission" date="2014-05" db="EMBL/GenBank/DDBJ databases">
        <title>Key roles for freshwater Actinobacteria revealed by deep metagenomic sequencing.</title>
        <authorList>
            <person name="Ghai R."/>
            <person name="Mizuno C.M."/>
            <person name="Picazo A."/>
            <person name="Camacho A."/>
            <person name="Rodriguez-Valera F."/>
        </authorList>
    </citation>
    <scope>NUCLEOTIDE SEQUENCE</scope>
</reference>